<protein>
    <recommendedName>
        <fullName evidence="9">Multidrug and toxin extrusion protein</fullName>
    </recommendedName>
</protein>
<feature type="transmembrane region" description="Helical" evidence="6">
    <location>
        <begin position="396"/>
        <end position="415"/>
    </location>
</feature>
<gene>
    <name evidence="7" type="ORF">WJX72_004017</name>
</gene>
<dbReference type="AlphaFoldDB" id="A0AAW1PFX2"/>
<evidence type="ECO:0000313" key="7">
    <source>
        <dbReference type="EMBL" id="KAK9808803.1"/>
    </source>
</evidence>
<dbReference type="EMBL" id="JALJOR010000011">
    <property type="protein sequence ID" value="KAK9808803.1"/>
    <property type="molecule type" value="Genomic_DNA"/>
</dbReference>
<organism evidence="7 8">
    <name type="scientific">[Myrmecia] bisecta</name>
    <dbReference type="NCBI Taxonomy" id="41462"/>
    <lineage>
        <taxon>Eukaryota</taxon>
        <taxon>Viridiplantae</taxon>
        <taxon>Chlorophyta</taxon>
        <taxon>core chlorophytes</taxon>
        <taxon>Trebouxiophyceae</taxon>
        <taxon>Trebouxiales</taxon>
        <taxon>Trebouxiaceae</taxon>
        <taxon>Myrmecia</taxon>
    </lineage>
</organism>
<feature type="transmembrane region" description="Helical" evidence="6">
    <location>
        <begin position="189"/>
        <end position="214"/>
    </location>
</feature>
<dbReference type="GO" id="GO:0015297">
    <property type="term" value="F:antiporter activity"/>
    <property type="evidence" value="ECO:0007669"/>
    <property type="project" value="InterPro"/>
</dbReference>
<reference evidence="7 8" key="1">
    <citation type="journal article" date="2024" name="Nat. Commun.">
        <title>Phylogenomics reveals the evolutionary origins of lichenization in chlorophyte algae.</title>
        <authorList>
            <person name="Puginier C."/>
            <person name="Libourel C."/>
            <person name="Otte J."/>
            <person name="Skaloud P."/>
            <person name="Haon M."/>
            <person name="Grisel S."/>
            <person name="Petersen M."/>
            <person name="Berrin J.G."/>
            <person name="Delaux P.M."/>
            <person name="Dal Grande F."/>
            <person name="Keller J."/>
        </authorList>
    </citation>
    <scope>NUCLEOTIDE SEQUENCE [LARGE SCALE GENOMIC DNA]</scope>
    <source>
        <strain evidence="7 8">SAG 2043</strain>
    </source>
</reference>
<evidence type="ECO:0000256" key="6">
    <source>
        <dbReference type="SAM" id="Phobius"/>
    </source>
</evidence>
<dbReference type="Proteomes" id="UP001489004">
    <property type="component" value="Unassembled WGS sequence"/>
</dbReference>
<evidence type="ECO:0000256" key="5">
    <source>
        <dbReference type="ARBA" id="ARBA00023136"/>
    </source>
</evidence>
<keyword evidence="3 6" id="KW-0812">Transmembrane</keyword>
<feature type="transmembrane region" description="Helical" evidence="6">
    <location>
        <begin position="285"/>
        <end position="307"/>
    </location>
</feature>
<evidence type="ECO:0000256" key="1">
    <source>
        <dbReference type="ARBA" id="ARBA00004141"/>
    </source>
</evidence>
<name>A0AAW1PFX2_9CHLO</name>
<proteinExistence type="inferred from homology"/>
<feature type="transmembrane region" description="Helical" evidence="6">
    <location>
        <begin position="313"/>
        <end position="333"/>
    </location>
</feature>
<dbReference type="InterPro" id="IPR002528">
    <property type="entry name" value="MATE_fam"/>
</dbReference>
<dbReference type="GO" id="GO:0042910">
    <property type="term" value="F:xenobiotic transmembrane transporter activity"/>
    <property type="evidence" value="ECO:0007669"/>
    <property type="project" value="InterPro"/>
</dbReference>
<evidence type="ECO:0000313" key="8">
    <source>
        <dbReference type="Proteomes" id="UP001489004"/>
    </source>
</evidence>
<feature type="transmembrane region" description="Helical" evidence="6">
    <location>
        <begin position="162"/>
        <end position="183"/>
    </location>
</feature>
<keyword evidence="5 6" id="KW-0472">Membrane</keyword>
<evidence type="ECO:0000256" key="2">
    <source>
        <dbReference type="ARBA" id="ARBA00010199"/>
    </source>
</evidence>
<comment type="similarity">
    <text evidence="2">Belongs to the multi antimicrobial extrusion (MATE) (TC 2.A.66.1) family.</text>
</comment>
<comment type="subcellular location">
    <subcellularLocation>
        <location evidence="1">Membrane</location>
        <topology evidence="1">Multi-pass membrane protein</topology>
    </subcellularLocation>
</comment>
<comment type="caution">
    <text evidence="7">The sequence shown here is derived from an EMBL/GenBank/DDBJ whole genome shotgun (WGS) entry which is preliminary data.</text>
</comment>
<feature type="transmembrane region" description="Helical" evidence="6">
    <location>
        <begin position="354"/>
        <end position="376"/>
    </location>
</feature>
<keyword evidence="8" id="KW-1185">Reference proteome</keyword>
<sequence length="435" mass="44990">MMVQPPEAYSSYAAIAKVALPAILLNVAQPLTVAVQTALLGTYGSHSQAAFAAVDTTCRVATCLFNYLVDGVSARCGTSVGQRNWKGLQTRVRLALSCSAVCGGLVAALLALLKGPVFYLLSLEPAVAAVARPYWWIRVGCVPIVLINMAVNGILQGYNRMAINATLTTAQSLLELGGSIAVLTQGAGLSLMGGVTLATSGLAAMIGLVCIAALNPREAFHAAEQAREPLLAESDAQDSVQQEGLRNKTAECAEGDGGEGPMVAVVVTDLLEFIRDGGNMMLRSALLQATFFIALAAASQLGTAQLAAHQIVAQLWLLTAYAVDGVANAGTVLGSRLAAQAGVVPVAARSLERLVARVLCLGSAVGAASGIAVYLWQSAIIGLFTSDESTMAVLAGPLWLVVSGAQPLNAAVFVYDGLLYASHSFAWTRSAVQFL</sequence>
<dbReference type="InterPro" id="IPR044644">
    <property type="entry name" value="DinF-like"/>
</dbReference>
<evidence type="ECO:0000256" key="3">
    <source>
        <dbReference type="ARBA" id="ARBA00022692"/>
    </source>
</evidence>
<dbReference type="GO" id="GO:0016020">
    <property type="term" value="C:membrane"/>
    <property type="evidence" value="ECO:0007669"/>
    <property type="project" value="UniProtKB-SubCell"/>
</dbReference>
<keyword evidence="4 6" id="KW-1133">Transmembrane helix</keyword>
<dbReference type="PANTHER" id="PTHR42893">
    <property type="entry name" value="PROTEIN DETOXIFICATION 44, CHLOROPLASTIC-RELATED"/>
    <property type="match status" value="1"/>
</dbReference>
<evidence type="ECO:0000256" key="4">
    <source>
        <dbReference type="ARBA" id="ARBA00022989"/>
    </source>
</evidence>
<dbReference type="Pfam" id="PF01554">
    <property type="entry name" value="MatE"/>
    <property type="match status" value="1"/>
</dbReference>
<feature type="transmembrane region" description="Helical" evidence="6">
    <location>
        <begin position="133"/>
        <end position="155"/>
    </location>
</feature>
<accession>A0AAW1PFX2</accession>
<evidence type="ECO:0008006" key="9">
    <source>
        <dbReference type="Google" id="ProtNLM"/>
    </source>
</evidence>
<dbReference type="PANTHER" id="PTHR42893:SF46">
    <property type="entry name" value="PROTEIN DETOXIFICATION 44, CHLOROPLASTIC"/>
    <property type="match status" value="1"/>
</dbReference>
<feature type="transmembrane region" description="Helical" evidence="6">
    <location>
        <begin position="92"/>
        <end position="113"/>
    </location>
</feature>